<feature type="domain" description="C2H2-type" evidence="7">
    <location>
        <begin position="370"/>
        <end position="395"/>
    </location>
</feature>
<feature type="domain" description="C2H2-type" evidence="7">
    <location>
        <begin position="286"/>
        <end position="313"/>
    </location>
</feature>
<evidence type="ECO:0000313" key="9">
    <source>
        <dbReference type="Proteomes" id="UP001176940"/>
    </source>
</evidence>
<keyword evidence="1" id="KW-0479">Metal-binding</keyword>
<name>A0ABN9LD64_9NEOB</name>
<dbReference type="PANTHER" id="PTHR14003">
    <property type="entry name" value="TRANSCRIPTIONAL REPRESSOR PROTEIN YY"/>
    <property type="match status" value="1"/>
</dbReference>
<gene>
    <name evidence="8" type="ORF">RIMI_LOCUS6671016</name>
</gene>
<accession>A0ABN9LD64</accession>
<evidence type="ECO:0000256" key="2">
    <source>
        <dbReference type="ARBA" id="ARBA00022737"/>
    </source>
</evidence>
<evidence type="ECO:0000259" key="7">
    <source>
        <dbReference type="PROSITE" id="PS50157"/>
    </source>
</evidence>
<dbReference type="Proteomes" id="UP001176940">
    <property type="component" value="Unassembled WGS sequence"/>
</dbReference>
<keyword evidence="3 5" id="KW-0863">Zinc-finger</keyword>
<organism evidence="8 9">
    <name type="scientific">Ranitomeya imitator</name>
    <name type="common">mimic poison frog</name>
    <dbReference type="NCBI Taxonomy" id="111125"/>
    <lineage>
        <taxon>Eukaryota</taxon>
        <taxon>Metazoa</taxon>
        <taxon>Chordata</taxon>
        <taxon>Craniata</taxon>
        <taxon>Vertebrata</taxon>
        <taxon>Euteleostomi</taxon>
        <taxon>Amphibia</taxon>
        <taxon>Batrachia</taxon>
        <taxon>Anura</taxon>
        <taxon>Neobatrachia</taxon>
        <taxon>Hyloidea</taxon>
        <taxon>Dendrobatidae</taxon>
        <taxon>Dendrobatinae</taxon>
        <taxon>Ranitomeya</taxon>
    </lineage>
</organism>
<feature type="compositionally biased region" description="Basic and acidic residues" evidence="6">
    <location>
        <begin position="45"/>
        <end position="54"/>
    </location>
</feature>
<feature type="domain" description="C2H2-type" evidence="7">
    <location>
        <begin position="314"/>
        <end position="341"/>
    </location>
</feature>
<sequence>MAECDTGADGDNHHLDEEISSASVQESEKSDNLTVRFSVEELESHEERQRKSSKSETTTTHQSPTLVGYIYVQPEIVSRIHRGEELCVRSNLYSQKWNCKTSSSTSRCKSDKIEGAGRTVVSSSDNTVLDDNGSGQQDYNLRDRHALHIRGVHSGSFIKSAPEAAEEESPPNSISILKKPRMSTLKYGSANSLNDQRREEHCPEKGVPFHKPSTMSAQKPRTRRKHFMSGRGTNVEAAYDSLQPKAMPETKTKPVKSYICTVCGKSFTQNASLIIHHRTHTGERPHVCKECGKSFISSAYLVMHQRIHTGERPYVCKECGKSFINSSNLIIHRRVHTGERPYVCNECGKSFRHSSDLVRHQKVHTGERPYSCTECGKCFFRSSHLIRHRRIHTKS</sequence>
<proteinExistence type="predicted"/>
<keyword evidence="9" id="KW-1185">Reference proteome</keyword>
<keyword evidence="2" id="KW-0677">Repeat</keyword>
<dbReference type="PROSITE" id="PS50157">
    <property type="entry name" value="ZINC_FINGER_C2H2_2"/>
    <property type="match status" value="5"/>
</dbReference>
<evidence type="ECO:0000313" key="8">
    <source>
        <dbReference type="EMBL" id="CAJ0936175.1"/>
    </source>
</evidence>
<keyword evidence="4" id="KW-0862">Zinc</keyword>
<comment type="caution">
    <text evidence="8">The sequence shown here is derived from an EMBL/GenBank/DDBJ whole genome shotgun (WGS) entry which is preliminary data.</text>
</comment>
<feature type="region of interest" description="Disordered" evidence="6">
    <location>
        <begin position="1"/>
        <end position="62"/>
    </location>
</feature>
<dbReference type="Gene3D" id="3.30.160.60">
    <property type="entry name" value="Classic Zinc Finger"/>
    <property type="match status" value="5"/>
</dbReference>
<dbReference type="InterPro" id="IPR036236">
    <property type="entry name" value="Znf_C2H2_sf"/>
</dbReference>
<dbReference type="InterPro" id="IPR013087">
    <property type="entry name" value="Znf_C2H2_type"/>
</dbReference>
<feature type="domain" description="C2H2-type" evidence="7">
    <location>
        <begin position="342"/>
        <end position="369"/>
    </location>
</feature>
<protein>
    <recommendedName>
        <fullName evidence="7">C2H2-type domain-containing protein</fullName>
    </recommendedName>
</protein>
<evidence type="ECO:0000256" key="5">
    <source>
        <dbReference type="PROSITE-ProRule" id="PRU00042"/>
    </source>
</evidence>
<feature type="domain" description="C2H2-type" evidence="7">
    <location>
        <begin position="258"/>
        <end position="285"/>
    </location>
</feature>
<reference evidence="8" key="1">
    <citation type="submission" date="2023-07" db="EMBL/GenBank/DDBJ databases">
        <authorList>
            <person name="Stuckert A."/>
        </authorList>
    </citation>
    <scope>NUCLEOTIDE SEQUENCE</scope>
</reference>
<evidence type="ECO:0000256" key="6">
    <source>
        <dbReference type="SAM" id="MobiDB-lite"/>
    </source>
</evidence>
<dbReference type="Pfam" id="PF00096">
    <property type="entry name" value="zf-C2H2"/>
    <property type="match status" value="5"/>
</dbReference>
<dbReference type="SMART" id="SM00355">
    <property type="entry name" value="ZnF_C2H2"/>
    <property type="match status" value="5"/>
</dbReference>
<evidence type="ECO:0000256" key="1">
    <source>
        <dbReference type="ARBA" id="ARBA00022723"/>
    </source>
</evidence>
<dbReference type="EMBL" id="CAUEEQ010012180">
    <property type="protein sequence ID" value="CAJ0936175.1"/>
    <property type="molecule type" value="Genomic_DNA"/>
</dbReference>
<evidence type="ECO:0000256" key="4">
    <source>
        <dbReference type="ARBA" id="ARBA00022833"/>
    </source>
</evidence>
<dbReference type="SUPFAM" id="SSF57667">
    <property type="entry name" value="beta-beta-alpha zinc fingers"/>
    <property type="match status" value="3"/>
</dbReference>
<dbReference type="PROSITE" id="PS00028">
    <property type="entry name" value="ZINC_FINGER_C2H2_1"/>
    <property type="match status" value="5"/>
</dbReference>
<dbReference type="PANTHER" id="PTHR14003:SF21">
    <property type="entry name" value="ZINC FINGER PROTEIN 3"/>
    <property type="match status" value="1"/>
</dbReference>
<feature type="region of interest" description="Disordered" evidence="6">
    <location>
        <begin position="202"/>
        <end position="226"/>
    </location>
</feature>
<evidence type="ECO:0000256" key="3">
    <source>
        <dbReference type="ARBA" id="ARBA00022771"/>
    </source>
</evidence>